<sequence>MSTTAPGSRPDTNAPTVVAVDLVNGRPRLSMRNGTYLSPRPLPPKGNLARITLMSIYAMLLGGDDVHIDIRVGSGVGLEIVEPSGVVAYDAHGRNQQWTVTATVADAGFLVWRSAAFVVTAGADVIRRTTLDIAAGGCALMSETIALGRSYEDAAGPFRSINRVSHDGRPLLVEDIDLRDRHLTQSVGILGDNRVMSTVMLLGKAPQEMVAACESPLHGPGALARAVAGHAHEAEQLVDGSWHRWRTEFATPRRAAPPQRSASPESARPATRASEDETPVLT</sequence>
<protein>
    <recommendedName>
        <fullName evidence="2">Urease accessory protein UreD</fullName>
    </recommendedName>
</protein>
<comment type="subcellular location">
    <subcellularLocation>
        <location evidence="2">Cytoplasm</location>
    </subcellularLocation>
</comment>
<reference evidence="4 5" key="1">
    <citation type="submission" date="2019-06" db="EMBL/GenBank/DDBJ databases">
        <title>Sequencing the genomes of 1000 actinobacteria strains.</title>
        <authorList>
            <person name="Klenk H.-P."/>
        </authorList>
    </citation>
    <scope>NUCLEOTIDE SEQUENCE [LARGE SCALE GENOMIC DNA]</scope>
    <source>
        <strain evidence="4 5">DSM 45928</strain>
    </source>
</reference>
<keyword evidence="5" id="KW-1185">Reference proteome</keyword>
<dbReference type="Proteomes" id="UP000317043">
    <property type="component" value="Unassembled WGS sequence"/>
</dbReference>
<keyword evidence="2" id="KW-0963">Cytoplasm</keyword>
<evidence type="ECO:0000256" key="3">
    <source>
        <dbReference type="SAM" id="MobiDB-lite"/>
    </source>
</evidence>
<organism evidence="4 5">
    <name type="scientific">Stackebrandtia endophytica</name>
    <dbReference type="NCBI Taxonomy" id="1496996"/>
    <lineage>
        <taxon>Bacteria</taxon>
        <taxon>Bacillati</taxon>
        <taxon>Actinomycetota</taxon>
        <taxon>Actinomycetes</taxon>
        <taxon>Glycomycetales</taxon>
        <taxon>Glycomycetaceae</taxon>
        <taxon>Stackebrandtia</taxon>
    </lineage>
</organism>
<dbReference type="InterPro" id="IPR002669">
    <property type="entry name" value="UreD"/>
</dbReference>
<dbReference type="OrthoDB" id="8677206at2"/>
<dbReference type="InParanoid" id="A0A543AVM5"/>
<dbReference type="RefSeq" id="WP_142038324.1">
    <property type="nucleotide sequence ID" value="NZ_JBHTGS010000001.1"/>
</dbReference>
<dbReference type="GO" id="GO:0016151">
    <property type="term" value="F:nickel cation binding"/>
    <property type="evidence" value="ECO:0007669"/>
    <property type="project" value="UniProtKB-UniRule"/>
</dbReference>
<keyword evidence="2" id="KW-0996">Nickel insertion</keyword>
<dbReference type="Pfam" id="PF01774">
    <property type="entry name" value="UreD"/>
    <property type="match status" value="1"/>
</dbReference>
<comment type="similarity">
    <text evidence="2">Belongs to the UreD family.</text>
</comment>
<gene>
    <name evidence="2" type="primary">ureD</name>
    <name evidence="4" type="ORF">FB566_2172</name>
</gene>
<comment type="subunit">
    <text evidence="2">UreD, UreF and UreG form a complex that acts as a GTP-hydrolysis-dependent molecular chaperone, activating the urease apoprotein by helping to assemble the nickel containing metallocenter of UreC. The UreE protein probably delivers the nickel.</text>
</comment>
<name>A0A543AVM5_9ACTN</name>
<dbReference type="EMBL" id="VFOW01000001">
    <property type="protein sequence ID" value="TQL76639.1"/>
    <property type="molecule type" value="Genomic_DNA"/>
</dbReference>
<evidence type="ECO:0000313" key="4">
    <source>
        <dbReference type="EMBL" id="TQL76639.1"/>
    </source>
</evidence>
<feature type="region of interest" description="Disordered" evidence="3">
    <location>
        <begin position="248"/>
        <end position="282"/>
    </location>
</feature>
<evidence type="ECO:0000313" key="5">
    <source>
        <dbReference type="Proteomes" id="UP000317043"/>
    </source>
</evidence>
<keyword evidence="1 2" id="KW-0143">Chaperone</keyword>
<dbReference type="AlphaFoldDB" id="A0A543AVM5"/>
<dbReference type="HAMAP" id="MF_01384">
    <property type="entry name" value="UreD"/>
    <property type="match status" value="1"/>
</dbReference>
<accession>A0A543AVM5</accession>
<comment type="caution">
    <text evidence="4">The sequence shown here is derived from an EMBL/GenBank/DDBJ whole genome shotgun (WGS) entry which is preliminary data.</text>
</comment>
<evidence type="ECO:0000256" key="2">
    <source>
        <dbReference type="HAMAP-Rule" id="MF_01384"/>
    </source>
</evidence>
<proteinExistence type="inferred from homology"/>
<evidence type="ECO:0000256" key="1">
    <source>
        <dbReference type="ARBA" id="ARBA00023186"/>
    </source>
</evidence>
<dbReference type="GO" id="GO:0005737">
    <property type="term" value="C:cytoplasm"/>
    <property type="evidence" value="ECO:0007669"/>
    <property type="project" value="UniProtKB-SubCell"/>
</dbReference>
<comment type="function">
    <text evidence="2">Required for maturation of urease via the functional incorporation of the urease nickel metallocenter.</text>
</comment>